<gene>
    <name evidence="5" type="ORF">L798_14779</name>
</gene>
<evidence type="ECO:0000256" key="2">
    <source>
        <dbReference type="ARBA" id="ARBA00023054"/>
    </source>
</evidence>
<dbReference type="eggNOG" id="ENOG502RY8J">
    <property type="taxonomic scope" value="Eukaryota"/>
</dbReference>
<organism evidence="5 6">
    <name type="scientific">Zootermopsis nevadensis</name>
    <name type="common">Dampwood termite</name>
    <dbReference type="NCBI Taxonomy" id="136037"/>
    <lineage>
        <taxon>Eukaryota</taxon>
        <taxon>Metazoa</taxon>
        <taxon>Ecdysozoa</taxon>
        <taxon>Arthropoda</taxon>
        <taxon>Hexapoda</taxon>
        <taxon>Insecta</taxon>
        <taxon>Pterygota</taxon>
        <taxon>Neoptera</taxon>
        <taxon>Polyneoptera</taxon>
        <taxon>Dictyoptera</taxon>
        <taxon>Blattodea</taxon>
        <taxon>Blattoidea</taxon>
        <taxon>Termitoidae</taxon>
        <taxon>Termopsidae</taxon>
        <taxon>Zootermopsis</taxon>
    </lineage>
</organism>
<comment type="similarity">
    <text evidence="1">Belongs to the UPF0547 family.</text>
</comment>
<dbReference type="AlphaFoldDB" id="A0A067RGL2"/>
<sequence>MPKKMITKSCPKCVQQLPVACKACPCGHNFFSARRAVITAQAAEVRDEGITKRRRTERVKRGKPNYYDALEYEKQTKKQKRSRNASDIPGEQHRKGDYIDGQHQLKRKRKKKVSVEKEHEEKDISLSAISPENSLKCFVILAEINRKIGSTSWRE</sequence>
<dbReference type="InterPro" id="IPR018886">
    <property type="entry name" value="UPF0547"/>
</dbReference>
<keyword evidence="6" id="KW-1185">Reference proteome</keyword>
<proteinExistence type="inferred from homology"/>
<keyword evidence="2" id="KW-0175">Coiled coil</keyword>
<feature type="region of interest" description="Disordered" evidence="3">
    <location>
        <begin position="50"/>
        <end position="123"/>
    </location>
</feature>
<evidence type="ECO:0000256" key="3">
    <source>
        <dbReference type="SAM" id="MobiDB-lite"/>
    </source>
</evidence>
<feature type="compositionally biased region" description="Basic residues" evidence="3">
    <location>
        <begin position="52"/>
        <end position="63"/>
    </location>
</feature>
<dbReference type="InParanoid" id="A0A067RGL2"/>
<dbReference type="OrthoDB" id="5981040at2759"/>
<feature type="compositionally biased region" description="Basic and acidic residues" evidence="3">
    <location>
        <begin position="113"/>
        <end position="123"/>
    </location>
</feature>
<dbReference type="Proteomes" id="UP000027135">
    <property type="component" value="Unassembled WGS sequence"/>
</dbReference>
<feature type="compositionally biased region" description="Basic and acidic residues" evidence="3">
    <location>
        <begin position="90"/>
        <end position="100"/>
    </location>
</feature>
<dbReference type="EMBL" id="KK852482">
    <property type="protein sequence ID" value="KDR22922.1"/>
    <property type="molecule type" value="Genomic_DNA"/>
</dbReference>
<accession>A0A067RGL2</accession>
<evidence type="ECO:0000256" key="1">
    <source>
        <dbReference type="ARBA" id="ARBA00008336"/>
    </source>
</evidence>
<dbReference type="PANTHER" id="PTHR31101">
    <property type="entry name" value="UPF0547 PROTEIN C16ORF87"/>
    <property type="match status" value="1"/>
</dbReference>
<dbReference type="InterPro" id="IPR040246">
    <property type="entry name" value="C16orf87-like"/>
</dbReference>
<name>A0A067RGL2_ZOONE</name>
<dbReference type="OMA" id="QHVPVAC"/>
<evidence type="ECO:0000313" key="5">
    <source>
        <dbReference type="EMBL" id="KDR22922.1"/>
    </source>
</evidence>
<reference evidence="5 6" key="1">
    <citation type="journal article" date="2014" name="Nat. Commun.">
        <title>Molecular traces of alternative social organization in a termite genome.</title>
        <authorList>
            <person name="Terrapon N."/>
            <person name="Li C."/>
            <person name="Robertson H.M."/>
            <person name="Ji L."/>
            <person name="Meng X."/>
            <person name="Booth W."/>
            <person name="Chen Z."/>
            <person name="Childers C.P."/>
            <person name="Glastad K.M."/>
            <person name="Gokhale K."/>
            <person name="Gowin J."/>
            <person name="Gronenberg W."/>
            <person name="Hermansen R.A."/>
            <person name="Hu H."/>
            <person name="Hunt B.G."/>
            <person name="Huylmans A.K."/>
            <person name="Khalil S.M."/>
            <person name="Mitchell R.D."/>
            <person name="Munoz-Torres M.C."/>
            <person name="Mustard J.A."/>
            <person name="Pan H."/>
            <person name="Reese J.T."/>
            <person name="Scharf M.E."/>
            <person name="Sun F."/>
            <person name="Vogel H."/>
            <person name="Xiao J."/>
            <person name="Yang W."/>
            <person name="Yang Z."/>
            <person name="Yang Z."/>
            <person name="Zhou J."/>
            <person name="Zhu J."/>
            <person name="Brent C.S."/>
            <person name="Elsik C.G."/>
            <person name="Goodisman M.A."/>
            <person name="Liberles D.A."/>
            <person name="Roe R.M."/>
            <person name="Vargo E.L."/>
            <person name="Vilcinskas A."/>
            <person name="Wang J."/>
            <person name="Bornberg-Bauer E."/>
            <person name="Korb J."/>
            <person name="Zhang G."/>
            <person name="Liebig J."/>
        </authorList>
    </citation>
    <scope>NUCLEOTIDE SEQUENCE [LARGE SCALE GENOMIC DNA]</scope>
    <source>
        <tissue evidence="5">Whole organism</tissue>
    </source>
</reference>
<evidence type="ECO:0000313" key="6">
    <source>
        <dbReference type="Proteomes" id="UP000027135"/>
    </source>
</evidence>
<evidence type="ECO:0000259" key="4">
    <source>
        <dbReference type="Pfam" id="PF10571"/>
    </source>
</evidence>
<feature type="domain" description="UPF0547" evidence="4">
    <location>
        <begin position="8"/>
        <end position="30"/>
    </location>
</feature>
<protein>
    <recommendedName>
        <fullName evidence="4">UPF0547 domain-containing protein</fullName>
    </recommendedName>
</protein>
<dbReference type="Pfam" id="PF10571">
    <property type="entry name" value="UPF0547"/>
    <property type="match status" value="1"/>
</dbReference>